<dbReference type="NCBIfam" id="TIGR01630">
    <property type="entry name" value="psiM2_ORF9"/>
    <property type="match status" value="1"/>
</dbReference>
<organism evidence="3 5">
    <name type="scientific">Neoehrlichia mikurensis</name>
    <dbReference type="NCBI Taxonomy" id="89586"/>
    <lineage>
        <taxon>Bacteria</taxon>
        <taxon>Pseudomonadati</taxon>
        <taxon>Pseudomonadota</taxon>
        <taxon>Alphaproteobacteria</taxon>
        <taxon>Rickettsiales</taxon>
        <taxon>Anaplasmataceae</taxon>
        <taxon>Candidatus Neoehrlichia</taxon>
    </lineage>
</organism>
<evidence type="ECO:0000313" key="4">
    <source>
        <dbReference type="EMBL" id="UTO56326.1"/>
    </source>
</evidence>
<keyword evidence="6" id="KW-1185">Reference proteome</keyword>
<evidence type="ECO:0000259" key="2">
    <source>
        <dbReference type="Pfam" id="PF17289"/>
    </source>
</evidence>
<keyword evidence="1" id="KW-1188">Viral release from host cell</keyword>
<evidence type="ECO:0000256" key="1">
    <source>
        <dbReference type="ARBA" id="ARBA00022612"/>
    </source>
</evidence>
<protein>
    <submittedName>
        <fullName evidence="3">Phage terminase large subunit</fullName>
    </submittedName>
</protein>
<accession>A0A9Q9BSC9</accession>
<reference evidence="3" key="1">
    <citation type="journal article" date="2022" name="Microorganisms">
        <title>Assembly and Comparison of Ca. Neoehrlichia mikurensis Genomes.</title>
        <authorList>
            <person name="Azagi T."/>
            <person name="Dirks R.P."/>
            <person name="Yebra-Pimentel E.S."/>
            <person name="Schaap P.J."/>
            <person name="Koehorst J.J."/>
            <person name="Esser H.J."/>
            <person name="Sprong H."/>
        </authorList>
    </citation>
    <scope>NUCLEOTIDE SEQUENCE</scope>
    <source>
        <strain evidence="4">18-2804</strain>
        <strain evidence="3">18-2837</strain>
    </source>
</reference>
<evidence type="ECO:0000313" key="6">
    <source>
        <dbReference type="Proteomes" id="UP001059985"/>
    </source>
</evidence>
<dbReference type="Pfam" id="PF17289">
    <property type="entry name" value="Terminase_6C"/>
    <property type="match status" value="1"/>
</dbReference>
<feature type="domain" description="Terminase large subunit gp17-like C-terminal" evidence="2">
    <location>
        <begin position="311"/>
        <end position="448"/>
    </location>
</feature>
<sequence>MKFLEFLKLCFNTISPDNKFMNNWHIKVLADRLDATLQGKINYLLINMPPRSMKSICISVAWPAWILGLNPSSKIIVASYSQILSEKLSLDTRYILQSKWYQQLFPNVILSKDQNTKSKFQTTQHGYRFATSIGGSITGEGGNILILDDPMNLIQSASKVYRQKVCYWFDQSFITRMNNRKNGIVIIVMHRLHSEDLSYHVLSKPNYGKWHHLSIPMLSEKKTVIYSLVLPYIIKANKKKRNILYIREEGEFLYKKKSQKYIKDLKFDLGTYAFSAQYQQSPVNISNGVIKRKWIKRYKYDCKCESFITQSWDTANSSNKGSNFSVCTTWSQVKGSFFLLEVYRARIEYPLLKKQVITLAQYWHPNAILIEVKASGIQLIQELSDAALSIIKINPVNSKMARLYQVIPIIESGRVFLPYNSVWLDDFEQEILSFPNTQYDDQLDSMTQYLYWASNVINNTHPYLQMRQL</sequence>
<dbReference type="EMBL" id="CP089285">
    <property type="protein sequence ID" value="UTO56326.1"/>
    <property type="molecule type" value="Genomic_DNA"/>
</dbReference>
<gene>
    <name evidence="3" type="primary">terL</name>
    <name evidence="4" type="ORF">LUA81_04460</name>
    <name evidence="3" type="ORF">LUA82_04510</name>
</gene>
<dbReference type="EMBL" id="CP089286">
    <property type="protein sequence ID" value="UTO55407.1"/>
    <property type="molecule type" value="Genomic_DNA"/>
</dbReference>
<dbReference type="RefSeq" id="WP_218194055.1">
    <property type="nucleotide sequence ID" value="NZ_CP054597.1"/>
</dbReference>
<evidence type="ECO:0000313" key="5">
    <source>
        <dbReference type="Proteomes" id="UP001059822"/>
    </source>
</evidence>
<dbReference type="InterPro" id="IPR006517">
    <property type="entry name" value="Phage_terminase_lsu-like_C"/>
</dbReference>
<name>A0A9Q9BSC9_9RICK</name>
<dbReference type="AlphaFoldDB" id="A0A9Q9BSC9"/>
<dbReference type="InterPro" id="IPR035421">
    <property type="entry name" value="Terminase_6C"/>
</dbReference>
<proteinExistence type="predicted"/>
<dbReference type="Proteomes" id="UP001059822">
    <property type="component" value="Chromosome"/>
</dbReference>
<evidence type="ECO:0000313" key="3">
    <source>
        <dbReference type="EMBL" id="UTO55407.1"/>
    </source>
</evidence>
<dbReference type="Proteomes" id="UP001059985">
    <property type="component" value="Chromosome"/>
</dbReference>